<comment type="caution">
    <text evidence="3">The sequence shown here is derived from an EMBL/GenBank/DDBJ whole genome shotgun (WGS) entry which is preliminary data.</text>
</comment>
<dbReference type="AlphaFoldDB" id="A0A9P4I825"/>
<name>A0A9P4I825_9PEZI</name>
<gene>
    <name evidence="3" type="ORF">NA57DRAFT_80750</name>
</gene>
<evidence type="ECO:0000313" key="3">
    <source>
        <dbReference type="EMBL" id="KAF2093752.1"/>
    </source>
</evidence>
<accession>A0A9P4I825</accession>
<dbReference type="OrthoDB" id="3885310at2759"/>
<dbReference type="Pfam" id="PF24883">
    <property type="entry name" value="NPHP3_N"/>
    <property type="match status" value="1"/>
</dbReference>
<dbReference type="PANTHER" id="PTHR10039">
    <property type="entry name" value="AMELOGENIN"/>
    <property type="match status" value="1"/>
</dbReference>
<keyword evidence="1" id="KW-0677">Repeat</keyword>
<organism evidence="3 4">
    <name type="scientific">Rhizodiscina lignyota</name>
    <dbReference type="NCBI Taxonomy" id="1504668"/>
    <lineage>
        <taxon>Eukaryota</taxon>
        <taxon>Fungi</taxon>
        <taxon>Dikarya</taxon>
        <taxon>Ascomycota</taxon>
        <taxon>Pezizomycotina</taxon>
        <taxon>Dothideomycetes</taxon>
        <taxon>Pleosporomycetidae</taxon>
        <taxon>Aulographales</taxon>
        <taxon>Rhizodiscinaceae</taxon>
        <taxon>Rhizodiscina</taxon>
    </lineage>
</organism>
<dbReference type="EMBL" id="ML978136">
    <property type="protein sequence ID" value="KAF2093752.1"/>
    <property type="molecule type" value="Genomic_DNA"/>
</dbReference>
<dbReference type="InterPro" id="IPR027417">
    <property type="entry name" value="P-loop_NTPase"/>
</dbReference>
<evidence type="ECO:0000313" key="4">
    <source>
        <dbReference type="Proteomes" id="UP000799772"/>
    </source>
</evidence>
<protein>
    <recommendedName>
        <fullName evidence="2">Nephrocystin 3-like N-terminal domain-containing protein</fullName>
    </recommendedName>
</protein>
<sequence>MHPAIANSFEPPFDVYARAWEWVFRSEAFISWLEEGRTWQLRCVGPPGSGKTTLSALVVEQLRKEFRDANIAVASIFIIDDLGGREEAFLEEFLESVLKQLSESAADSDFSCCICSSYAEACKRNEKFALRIEMLRKAIYTRLTTLNRAFLIVDDFDRCSAEAAAFLEDELARLQRHSVKIMVTSRVPYHRVANQFLCEVELDENEIDLEHGGNLSVYWQCERCSGLWMSEEDEYNICNQCKLRGYTCRTCGPDARLFEPYTHVELPVLLSNRDMECFLKWNLEGEHGDLGLQSANQHKPPPSALGRALREERVAENIVQAVVFESEGNIAIARTRLDEIHVAQTIQETEPIPDRLSRNRIAMFQAGISRINEQADGRRELGLTAISAAGSESGGTSFRELKEQLRTIVRKRKSDGASDLTLYEALHAAAGYLVVDNTIEQRVTPYHTSFFLFVNENYDERLFLKGMDLGYARPSRSKTLQF</sequence>
<dbReference type="InterPro" id="IPR056884">
    <property type="entry name" value="NPHP3-like_N"/>
</dbReference>
<dbReference type="Proteomes" id="UP000799772">
    <property type="component" value="Unassembled WGS sequence"/>
</dbReference>
<evidence type="ECO:0000256" key="1">
    <source>
        <dbReference type="ARBA" id="ARBA00022737"/>
    </source>
</evidence>
<dbReference type="Gene3D" id="3.40.50.300">
    <property type="entry name" value="P-loop containing nucleotide triphosphate hydrolases"/>
    <property type="match status" value="1"/>
</dbReference>
<reference evidence="3" key="1">
    <citation type="journal article" date="2020" name="Stud. Mycol.">
        <title>101 Dothideomycetes genomes: a test case for predicting lifestyles and emergence of pathogens.</title>
        <authorList>
            <person name="Haridas S."/>
            <person name="Albert R."/>
            <person name="Binder M."/>
            <person name="Bloem J."/>
            <person name="Labutti K."/>
            <person name="Salamov A."/>
            <person name="Andreopoulos B."/>
            <person name="Baker S."/>
            <person name="Barry K."/>
            <person name="Bills G."/>
            <person name="Bluhm B."/>
            <person name="Cannon C."/>
            <person name="Castanera R."/>
            <person name="Culley D."/>
            <person name="Daum C."/>
            <person name="Ezra D."/>
            <person name="Gonzalez J."/>
            <person name="Henrissat B."/>
            <person name="Kuo A."/>
            <person name="Liang C."/>
            <person name="Lipzen A."/>
            <person name="Lutzoni F."/>
            <person name="Magnuson J."/>
            <person name="Mondo S."/>
            <person name="Nolan M."/>
            <person name="Ohm R."/>
            <person name="Pangilinan J."/>
            <person name="Park H.-J."/>
            <person name="Ramirez L."/>
            <person name="Alfaro M."/>
            <person name="Sun H."/>
            <person name="Tritt A."/>
            <person name="Yoshinaga Y."/>
            <person name="Zwiers L.-H."/>
            <person name="Turgeon B."/>
            <person name="Goodwin S."/>
            <person name="Spatafora J."/>
            <person name="Crous P."/>
            <person name="Grigoriev I."/>
        </authorList>
    </citation>
    <scope>NUCLEOTIDE SEQUENCE</scope>
    <source>
        <strain evidence="3">CBS 133067</strain>
    </source>
</reference>
<evidence type="ECO:0000259" key="2">
    <source>
        <dbReference type="Pfam" id="PF24883"/>
    </source>
</evidence>
<dbReference type="PANTHER" id="PTHR10039:SF16">
    <property type="entry name" value="GPI INOSITOL-DEACYLASE"/>
    <property type="match status" value="1"/>
</dbReference>
<dbReference type="SUPFAM" id="SSF52540">
    <property type="entry name" value="P-loop containing nucleoside triphosphate hydrolases"/>
    <property type="match status" value="1"/>
</dbReference>
<feature type="domain" description="Nephrocystin 3-like N-terminal" evidence="2">
    <location>
        <begin position="21"/>
        <end position="186"/>
    </location>
</feature>
<proteinExistence type="predicted"/>
<keyword evidence="4" id="KW-1185">Reference proteome</keyword>